<keyword evidence="3" id="KW-1185">Reference proteome</keyword>
<gene>
    <name evidence="2" type="ORF">MJAP1_000198</name>
</gene>
<dbReference type="EMBL" id="CP119958">
    <property type="protein sequence ID" value="WFD37256.1"/>
    <property type="molecule type" value="Genomic_DNA"/>
</dbReference>
<feature type="region of interest" description="Disordered" evidence="1">
    <location>
        <begin position="1"/>
        <end position="22"/>
    </location>
</feature>
<proteinExistence type="predicted"/>
<evidence type="ECO:0000256" key="1">
    <source>
        <dbReference type="SAM" id="MobiDB-lite"/>
    </source>
</evidence>
<reference evidence="2" key="1">
    <citation type="submission" date="2023-03" db="EMBL/GenBank/DDBJ databases">
        <title>Mating type loci evolution in Malassezia.</title>
        <authorList>
            <person name="Coelho M.A."/>
        </authorList>
    </citation>
    <scope>NUCLEOTIDE SEQUENCE</scope>
    <source>
        <strain evidence="2">CBS 9431</strain>
    </source>
</reference>
<evidence type="ECO:0000313" key="3">
    <source>
        <dbReference type="Proteomes" id="UP001217754"/>
    </source>
</evidence>
<accession>A0AAF0EZW3</accession>
<feature type="region of interest" description="Disordered" evidence="1">
    <location>
        <begin position="54"/>
        <end position="73"/>
    </location>
</feature>
<feature type="region of interest" description="Disordered" evidence="1">
    <location>
        <begin position="92"/>
        <end position="124"/>
    </location>
</feature>
<dbReference type="Proteomes" id="UP001217754">
    <property type="component" value="Chromosome 1"/>
</dbReference>
<dbReference type="AlphaFoldDB" id="A0AAF0EZW3"/>
<dbReference type="GeneID" id="85223847"/>
<dbReference type="RefSeq" id="XP_060120153.1">
    <property type="nucleotide sequence ID" value="XM_060264170.1"/>
</dbReference>
<evidence type="ECO:0000313" key="2">
    <source>
        <dbReference type="EMBL" id="WFD37256.1"/>
    </source>
</evidence>
<feature type="compositionally biased region" description="Low complexity" evidence="1">
    <location>
        <begin position="56"/>
        <end position="70"/>
    </location>
</feature>
<protein>
    <submittedName>
        <fullName evidence="2">Uncharacterized protein</fullName>
    </submittedName>
</protein>
<name>A0AAF0EZW3_9BASI</name>
<organism evidence="2 3">
    <name type="scientific">Malassezia japonica</name>
    <dbReference type="NCBI Taxonomy" id="223818"/>
    <lineage>
        <taxon>Eukaryota</taxon>
        <taxon>Fungi</taxon>
        <taxon>Dikarya</taxon>
        <taxon>Basidiomycota</taxon>
        <taxon>Ustilaginomycotina</taxon>
        <taxon>Malasseziomycetes</taxon>
        <taxon>Malasseziales</taxon>
        <taxon>Malasseziaceae</taxon>
        <taxon>Malassezia</taxon>
    </lineage>
</organism>
<sequence>MAAADGDIASHSTHPSLRRLSSEFSVAPPILDDLSSRSHSDPLDKYALDSACSIQRPRSAPAEASPARSTAEYDELREDAWFDGVMDDLDWSEELDPAPSPGAGLSLWAPSEVNGPPPVRTDGYTTLYPIPELRDATMDCPM</sequence>